<feature type="compositionally biased region" description="Basic and acidic residues" evidence="1">
    <location>
        <begin position="15"/>
        <end position="24"/>
    </location>
</feature>
<comment type="caution">
    <text evidence="2">The sequence shown here is derived from an EMBL/GenBank/DDBJ whole genome shotgun (WGS) entry which is preliminary data.</text>
</comment>
<feature type="region of interest" description="Disordered" evidence="1">
    <location>
        <begin position="32"/>
        <end position="51"/>
    </location>
</feature>
<feature type="region of interest" description="Disordered" evidence="1">
    <location>
        <begin position="1"/>
        <end position="24"/>
    </location>
</feature>
<name>A0A7W8F7S0_9ACTN</name>
<keyword evidence="3" id="KW-1185">Reference proteome</keyword>
<gene>
    <name evidence="2" type="ORF">FHS32_003115</name>
</gene>
<evidence type="ECO:0000313" key="2">
    <source>
        <dbReference type="EMBL" id="MBB5126378.1"/>
    </source>
</evidence>
<reference evidence="2 3" key="1">
    <citation type="submission" date="2020-08" db="EMBL/GenBank/DDBJ databases">
        <title>Genomic Encyclopedia of Type Strains, Phase III (KMG-III): the genomes of soil and plant-associated and newly described type strains.</title>
        <authorList>
            <person name="Whitman W."/>
        </authorList>
    </citation>
    <scope>NUCLEOTIDE SEQUENCE [LARGE SCALE GENOMIC DNA]</scope>
    <source>
        <strain evidence="2 3">CECT 3226</strain>
    </source>
</reference>
<accession>A0A7W8F7S0</accession>
<protein>
    <submittedName>
        <fullName evidence="2">Uncharacterized protein</fullName>
    </submittedName>
</protein>
<organism evidence="2 3">
    <name type="scientific">Streptomyces griseoloalbus</name>
    <dbReference type="NCBI Taxonomy" id="67303"/>
    <lineage>
        <taxon>Bacteria</taxon>
        <taxon>Bacillati</taxon>
        <taxon>Actinomycetota</taxon>
        <taxon>Actinomycetes</taxon>
        <taxon>Kitasatosporales</taxon>
        <taxon>Streptomycetaceae</taxon>
        <taxon>Streptomyces</taxon>
    </lineage>
</organism>
<feature type="compositionally biased region" description="Polar residues" evidence="1">
    <location>
        <begin position="1"/>
        <end position="14"/>
    </location>
</feature>
<dbReference type="AlphaFoldDB" id="A0A7W8F7S0"/>
<sequence length="51" mass="5674">MWDSACWTTQAFQRSSREGRHDSRRLARIAPVDLGIPGIPPPLPDSRDGSL</sequence>
<proteinExistence type="predicted"/>
<dbReference type="EMBL" id="JACHJE010000006">
    <property type="protein sequence ID" value="MBB5126378.1"/>
    <property type="molecule type" value="Genomic_DNA"/>
</dbReference>
<evidence type="ECO:0000256" key="1">
    <source>
        <dbReference type="SAM" id="MobiDB-lite"/>
    </source>
</evidence>
<evidence type="ECO:0000313" key="3">
    <source>
        <dbReference type="Proteomes" id="UP000568022"/>
    </source>
</evidence>
<dbReference type="Proteomes" id="UP000568022">
    <property type="component" value="Unassembled WGS sequence"/>
</dbReference>